<dbReference type="Pfam" id="PF04977">
    <property type="entry name" value="DivIC"/>
    <property type="match status" value="1"/>
</dbReference>
<name>A0A1V1HY22_9FIRM</name>
<dbReference type="GeneID" id="82204223"/>
<keyword evidence="2" id="KW-1133">Transmembrane helix</keyword>
<feature type="coiled-coil region" evidence="1">
    <location>
        <begin position="36"/>
        <end position="63"/>
    </location>
</feature>
<keyword evidence="1" id="KW-0175">Coiled coil</keyword>
<feature type="transmembrane region" description="Helical" evidence="2">
    <location>
        <begin position="7"/>
        <end position="31"/>
    </location>
</feature>
<keyword evidence="4" id="KW-1185">Reference proteome</keyword>
<organism evidence="3 4">
    <name type="scientific">Romboutsia ilealis</name>
    <dbReference type="NCBI Taxonomy" id="1115758"/>
    <lineage>
        <taxon>Bacteria</taxon>
        <taxon>Bacillati</taxon>
        <taxon>Bacillota</taxon>
        <taxon>Clostridia</taxon>
        <taxon>Peptostreptococcales</taxon>
        <taxon>Peptostreptococcaceae</taxon>
        <taxon>Romboutsia</taxon>
    </lineage>
</organism>
<gene>
    <name evidence="3" type="ORF">CRIB_40</name>
</gene>
<evidence type="ECO:0000313" key="3">
    <source>
        <dbReference type="EMBL" id="CED92799.1"/>
    </source>
</evidence>
<evidence type="ECO:0000256" key="2">
    <source>
        <dbReference type="SAM" id="Phobius"/>
    </source>
</evidence>
<keyword evidence="2" id="KW-0812">Transmembrane</keyword>
<protein>
    <submittedName>
        <fullName evidence="3">Septum formation initiator</fullName>
    </submittedName>
</protein>
<dbReference type="KEGG" id="ril:CRIB_40"/>
<dbReference type="Proteomes" id="UP000245622">
    <property type="component" value="Chromosome 1"/>
</dbReference>
<dbReference type="EMBL" id="LN555523">
    <property type="protein sequence ID" value="CED92799.1"/>
    <property type="molecule type" value="Genomic_DNA"/>
</dbReference>
<reference evidence="3 4" key="1">
    <citation type="submission" date="2014-04" db="EMBL/GenBank/DDBJ databases">
        <authorList>
            <person name="Hornung B.V."/>
        </authorList>
    </citation>
    <scope>NUCLEOTIDE SEQUENCE [LARGE SCALE GENOMIC DNA]</scope>
    <source>
        <strain evidence="3 4">CRIB</strain>
    </source>
</reference>
<proteinExistence type="predicted"/>
<keyword evidence="2" id="KW-0472">Membrane</keyword>
<dbReference type="RefSeq" id="WP_180702595.1">
    <property type="nucleotide sequence ID" value="NZ_CAJUCR010000010.1"/>
</dbReference>
<accession>A0A1V1HY22</accession>
<evidence type="ECO:0000313" key="4">
    <source>
        <dbReference type="Proteomes" id="UP000245622"/>
    </source>
</evidence>
<dbReference type="AlphaFoldDB" id="A0A1V1HY22"/>
<dbReference type="InterPro" id="IPR007060">
    <property type="entry name" value="FtsL/DivIC"/>
</dbReference>
<sequence>MNIRRKFLAQFILITIFIFFIVYTLIANFIFQVKKLNEYKAEISSLNDQISSTKQEIEDLKKIENGSTSENLETIARNRLNMVKPNEIVYIDIGKEGN</sequence>
<evidence type="ECO:0000256" key="1">
    <source>
        <dbReference type="SAM" id="Coils"/>
    </source>
</evidence>